<dbReference type="EMBL" id="CP003345">
    <property type="protein sequence ID" value="AFM06089.1"/>
    <property type="molecule type" value="Genomic_DNA"/>
</dbReference>
<comment type="subcellular location">
    <subcellularLocation>
        <location evidence="1">Membrane</location>
        <topology evidence="1">Multi-pass membrane protein</topology>
    </subcellularLocation>
</comment>
<gene>
    <name evidence="7" type="ordered locus">Fleli_3778</name>
</gene>
<dbReference type="OrthoDB" id="9794225at2"/>
<evidence type="ECO:0000313" key="8">
    <source>
        <dbReference type="Proteomes" id="UP000006054"/>
    </source>
</evidence>
<name>I4AQ54_BERLS</name>
<dbReference type="Proteomes" id="UP000006054">
    <property type="component" value="Chromosome"/>
</dbReference>
<dbReference type="NCBIfam" id="TIGR00367">
    <property type="entry name" value="calcium/sodium antiporter"/>
    <property type="match status" value="1"/>
</dbReference>
<proteinExistence type="predicted"/>
<feature type="transmembrane region" description="Helical" evidence="5">
    <location>
        <begin position="129"/>
        <end position="150"/>
    </location>
</feature>
<dbReference type="RefSeq" id="WP_014799513.1">
    <property type="nucleotide sequence ID" value="NC_018018.1"/>
</dbReference>
<dbReference type="eggNOG" id="COG0530">
    <property type="taxonomic scope" value="Bacteria"/>
</dbReference>
<feature type="domain" description="Sodium/calcium exchanger membrane region" evidence="6">
    <location>
        <begin position="175"/>
        <end position="318"/>
    </location>
</feature>
<feature type="transmembrane region" description="Helical" evidence="5">
    <location>
        <begin position="304"/>
        <end position="322"/>
    </location>
</feature>
<organism evidence="7 8">
    <name type="scientific">Bernardetia litoralis (strain ATCC 23117 / DSM 6794 / NBRC 15988 / NCIMB 1366 / Fx l1 / Sio-4)</name>
    <name type="common">Flexibacter litoralis</name>
    <dbReference type="NCBI Taxonomy" id="880071"/>
    <lineage>
        <taxon>Bacteria</taxon>
        <taxon>Pseudomonadati</taxon>
        <taxon>Bacteroidota</taxon>
        <taxon>Cytophagia</taxon>
        <taxon>Cytophagales</taxon>
        <taxon>Bernardetiaceae</taxon>
        <taxon>Bernardetia</taxon>
    </lineage>
</organism>
<accession>I4AQ54</accession>
<feature type="domain" description="Sodium/calcium exchanger membrane region" evidence="6">
    <location>
        <begin position="3"/>
        <end position="150"/>
    </location>
</feature>
<evidence type="ECO:0000256" key="1">
    <source>
        <dbReference type="ARBA" id="ARBA00004141"/>
    </source>
</evidence>
<keyword evidence="4 5" id="KW-0472">Membrane</keyword>
<feature type="transmembrane region" description="Helical" evidence="5">
    <location>
        <begin position="274"/>
        <end position="292"/>
    </location>
</feature>
<keyword evidence="2 5" id="KW-0812">Transmembrane</keyword>
<dbReference type="InterPro" id="IPR004481">
    <property type="entry name" value="K/Na/Ca-exchanger"/>
</dbReference>
<evidence type="ECO:0000256" key="3">
    <source>
        <dbReference type="ARBA" id="ARBA00022989"/>
    </source>
</evidence>
<sequence length="325" mass="34354">MNYLIFIVSVIVLVKGADWVTDGASSIAKRFNISDLIIGLTVVSIGTSAPELVVNLFASNSGSSDLAIGNVLGSNIFNTLAILGICSMITPIFVKRATVQIEIPLGFLAVLVLGVLANDMLIDGSSGSLLSRSDGIILLFFFVVFMYYTFFSAQKDQKLSIEEAEDIQKLPLGLSILMLLGGFVGLIGGGKFMVDAAVEIAKSWGVSEGIIGLTVVAAGTSFPELVVSILAARKGSADMAIGNVVGSNVFNIFFVLGISATVKSIPFNPNANNMDIVVTALGCLMVVAFVFMGEGRKISRSEGTVLTLSYVFYIAYLIYQQIGLV</sequence>
<dbReference type="InterPro" id="IPR044880">
    <property type="entry name" value="NCX_ion-bd_dom_sf"/>
</dbReference>
<feature type="transmembrane region" description="Helical" evidence="5">
    <location>
        <begin position="76"/>
        <end position="94"/>
    </location>
</feature>
<evidence type="ECO:0000259" key="6">
    <source>
        <dbReference type="Pfam" id="PF01699"/>
    </source>
</evidence>
<dbReference type="PANTHER" id="PTHR10846">
    <property type="entry name" value="SODIUM/POTASSIUM/CALCIUM EXCHANGER"/>
    <property type="match status" value="1"/>
</dbReference>
<keyword evidence="8" id="KW-1185">Reference proteome</keyword>
<dbReference type="Pfam" id="PF01699">
    <property type="entry name" value="Na_Ca_ex"/>
    <property type="match status" value="2"/>
</dbReference>
<dbReference type="GO" id="GO:0008273">
    <property type="term" value="F:calcium, potassium:sodium antiporter activity"/>
    <property type="evidence" value="ECO:0007669"/>
    <property type="project" value="TreeGrafter"/>
</dbReference>
<protein>
    <submittedName>
        <fullName evidence="7">K+dependent Na+ exchanger related-protein</fullName>
    </submittedName>
</protein>
<dbReference type="HOGENOM" id="CLU_007948_0_3_10"/>
<keyword evidence="3 5" id="KW-1133">Transmembrane helix</keyword>
<dbReference type="GO" id="GO:0006874">
    <property type="term" value="P:intracellular calcium ion homeostasis"/>
    <property type="evidence" value="ECO:0007669"/>
    <property type="project" value="TreeGrafter"/>
</dbReference>
<dbReference type="STRING" id="880071.Fleli_3778"/>
<dbReference type="KEGG" id="fli:Fleli_3778"/>
<feature type="transmembrane region" description="Helical" evidence="5">
    <location>
        <begin position="101"/>
        <end position="117"/>
    </location>
</feature>
<dbReference type="AlphaFoldDB" id="I4AQ54"/>
<evidence type="ECO:0000256" key="4">
    <source>
        <dbReference type="ARBA" id="ARBA00023136"/>
    </source>
</evidence>
<dbReference type="GO" id="GO:0005886">
    <property type="term" value="C:plasma membrane"/>
    <property type="evidence" value="ECO:0007669"/>
    <property type="project" value="TreeGrafter"/>
</dbReference>
<dbReference type="PATRIC" id="fig|880071.3.peg.3784"/>
<dbReference type="PANTHER" id="PTHR10846:SF8">
    <property type="entry name" value="INNER MEMBRANE PROTEIN YRBG"/>
    <property type="match status" value="1"/>
</dbReference>
<dbReference type="GO" id="GO:0005262">
    <property type="term" value="F:calcium channel activity"/>
    <property type="evidence" value="ECO:0007669"/>
    <property type="project" value="TreeGrafter"/>
</dbReference>
<evidence type="ECO:0000256" key="2">
    <source>
        <dbReference type="ARBA" id="ARBA00022692"/>
    </source>
</evidence>
<evidence type="ECO:0000256" key="5">
    <source>
        <dbReference type="SAM" id="Phobius"/>
    </source>
</evidence>
<dbReference type="InterPro" id="IPR004837">
    <property type="entry name" value="NaCa_Exmemb"/>
</dbReference>
<reference evidence="8" key="1">
    <citation type="submission" date="2012-06" db="EMBL/GenBank/DDBJ databases">
        <title>The complete genome of Flexibacter litoralis DSM 6794.</title>
        <authorList>
            <person name="Lucas S."/>
            <person name="Copeland A."/>
            <person name="Lapidus A."/>
            <person name="Glavina del Rio T."/>
            <person name="Dalin E."/>
            <person name="Tice H."/>
            <person name="Bruce D."/>
            <person name="Goodwin L."/>
            <person name="Pitluck S."/>
            <person name="Peters L."/>
            <person name="Ovchinnikova G."/>
            <person name="Lu M."/>
            <person name="Kyrpides N."/>
            <person name="Mavromatis K."/>
            <person name="Ivanova N."/>
            <person name="Brettin T."/>
            <person name="Detter J.C."/>
            <person name="Han C."/>
            <person name="Larimer F."/>
            <person name="Land M."/>
            <person name="Hauser L."/>
            <person name="Markowitz V."/>
            <person name="Cheng J.-F."/>
            <person name="Hugenholtz P."/>
            <person name="Woyke T."/>
            <person name="Wu D."/>
            <person name="Spring S."/>
            <person name="Lang E."/>
            <person name="Kopitz M."/>
            <person name="Brambilla E."/>
            <person name="Klenk H.-P."/>
            <person name="Eisen J.A."/>
        </authorList>
    </citation>
    <scope>NUCLEOTIDE SEQUENCE [LARGE SCALE GENOMIC DNA]</scope>
    <source>
        <strain evidence="8">ATCC 23117 / DSM 6794 / NBRC 15988 / NCIMB 1366 / Sio-4</strain>
    </source>
</reference>
<feature type="transmembrane region" description="Helical" evidence="5">
    <location>
        <begin position="244"/>
        <end position="262"/>
    </location>
</feature>
<dbReference type="Gene3D" id="1.20.1420.30">
    <property type="entry name" value="NCX, central ion-binding region"/>
    <property type="match status" value="1"/>
</dbReference>
<evidence type="ECO:0000313" key="7">
    <source>
        <dbReference type="EMBL" id="AFM06089.1"/>
    </source>
</evidence>
<feature type="transmembrane region" description="Helical" evidence="5">
    <location>
        <begin position="210"/>
        <end position="232"/>
    </location>
</feature>
<feature type="transmembrane region" description="Helical" evidence="5">
    <location>
        <begin position="170"/>
        <end position="190"/>
    </location>
</feature>